<dbReference type="AlphaFoldDB" id="A0A3A8N733"/>
<feature type="region of interest" description="Disordered" evidence="1">
    <location>
        <begin position="71"/>
        <end position="93"/>
    </location>
</feature>
<reference evidence="3" key="1">
    <citation type="submission" date="2018-09" db="EMBL/GenBank/DDBJ databases">
        <authorList>
            <person name="Livingstone P.G."/>
            <person name="Whitworth D.E."/>
        </authorList>
    </citation>
    <scope>NUCLEOTIDE SEQUENCE [LARGE SCALE GENOMIC DNA]</scope>
    <source>
        <strain evidence="3">CA040B</strain>
    </source>
</reference>
<proteinExistence type="predicted"/>
<dbReference type="Proteomes" id="UP000273405">
    <property type="component" value="Unassembled WGS sequence"/>
</dbReference>
<keyword evidence="3" id="KW-1185">Reference proteome</keyword>
<sequence>MLRRAIRLADPGAIRLADPGAIRLADPATNSLADPTAIHYPGPLHVRATRSPSQPYRYCVVTLPPSPATPGTTVTFVSRPPASHRRRTRSPSNFRGLALRLGVRGNRTFLAQQE</sequence>
<gene>
    <name evidence="2" type="ORF">D7X12_33600</name>
</gene>
<evidence type="ECO:0000313" key="3">
    <source>
        <dbReference type="Proteomes" id="UP000273405"/>
    </source>
</evidence>
<evidence type="ECO:0000313" key="2">
    <source>
        <dbReference type="EMBL" id="RKH35802.1"/>
    </source>
</evidence>
<name>A0A3A8N733_9BACT</name>
<protein>
    <submittedName>
        <fullName evidence="2">Uncharacterized protein</fullName>
    </submittedName>
</protein>
<organism evidence="2 3">
    <name type="scientific">Corallococcus sicarius</name>
    <dbReference type="NCBI Taxonomy" id="2316726"/>
    <lineage>
        <taxon>Bacteria</taxon>
        <taxon>Pseudomonadati</taxon>
        <taxon>Myxococcota</taxon>
        <taxon>Myxococcia</taxon>
        <taxon>Myxococcales</taxon>
        <taxon>Cystobacterineae</taxon>
        <taxon>Myxococcaceae</taxon>
        <taxon>Corallococcus</taxon>
    </lineage>
</organism>
<accession>A0A3A8N733</accession>
<comment type="caution">
    <text evidence="2">The sequence shown here is derived from an EMBL/GenBank/DDBJ whole genome shotgun (WGS) entry which is preliminary data.</text>
</comment>
<dbReference type="EMBL" id="RAWG01000314">
    <property type="protein sequence ID" value="RKH35802.1"/>
    <property type="molecule type" value="Genomic_DNA"/>
</dbReference>
<evidence type="ECO:0000256" key="1">
    <source>
        <dbReference type="SAM" id="MobiDB-lite"/>
    </source>
</evidence>